<reference evidence="6 7" key="1">
    <citation type="submission" date="2023-08" db="EMBL/GenBank/DDBJ databases">
        <title>Microbacterium sp. nov., isolated from a waste landfill.</title>
        <authorList>
            <person name="Wen W."/>
        </authorList>
    </citation>
    <scope>NUCLEOTIDE SEQUENCE [LARGE SCALE GENOMIC DNA]</scope>
    <source>
        <strain evidence="6 7">ASV81</strain>
    </source>
</reference>
<organism evidence="6 7">
    <name type="scientific">Microbacterium capsulatum</name>
    <dbReference type="NCBI Taxonomy" id="3041921"/>
    <lineage>
        <taxon>Bacteria</taxon>
        <taxon>Bacillati</taxon>
        <taxon>Actinomycetota</taxon>
        <taxon>Actinomycetes</taxon>
        <taxon>Micrococcales</taxon>
        <taxon>Microbacteriaceae</taxon>
        <taxon>Microbacterium</taxon>
    </lineage>
</organism>
<dbReference type="PANTHER" id="PTHR43553:SF24">
    <property type="entry name" value="ENERGY-COUPLING FACTOR TRANSPORTER ATP-BINDING PROTEIN ECFA1"/>
    <property type="match status" value="1"/>
</dbReference>
<accession>A0ABU0XJ55</accession>
<dbReference type="Gene3D" id="3.40.50.300">
    <property type="entry name" value="P-loop containing nucleotide triphosphate hydrolases"/>
    <property type="match status" value="1"/>
</dbReference>
<sequence length="264" mass="28890">MPIELRGAGFAYPDGTVAVGSVDLRIEDGERVAIVGQNGAGKTTTVKMMNGLLRPTAGEVLVDGVRTADRTTAETARVVGYVFQNPDDQLFASDVRSEIEYLPRYLKWPEHKREERIARAVDLAGIQDHLDTNPKDLPTAVRKFVAIAAILVSDCRYVILDEPTAGLDSNGLDQLTRMLDRLQAEGVSVVTITHDMRFVVDTFSRVVAMADGGVIADGPRDVVFCDDDVLRRSRIRRLETAQLAKDLGLSDDAVTVDDVVRVIP</sequence>
<dbReference type="SMART" id="SM00382">
    <property type="entry name" value="AAA"/>
    <property type="match status" value="1"/>
</dbReference>
<gene>
    <name evidence="6" type="ORF">RBR11_14735</name>
</gene>
<keyword evidence="4 6" id="KW-0067">ATP-binding</keyword>
<dbReference type="EMBL" id="JAVFCB010000009">
    <property type="protein sequence ID" value="MDQ4215173.1"/>
    <property type="molecule type" value="Genomic_DNA"/>
</dbReference>
<dbReference type="PROSITE" id="PS50893">
    <property type="entry name" value="ABC_TRANSPORTER_2"/>
    <property type="match status" value="1"/>
</dbReference>
<keyword evidence="2" id="KW-0813">Transport</keyword>
<evidence type="ECO:0000313" key="6">
    <source>
        <dbReference type="EMBL" id="MDQ4215173.1"/>
    </source>
</evidence>
<dbReference type="SUPFAM" id="SSF52540">
    <property type="entry name" value="P-loop containing nucleoside triphosphate hydrolases"/>
    <property type="match status" value="1"/>
</dbReference>
<dbReference type="InterPro" id="IPR027417">
    <property type="entry name" value="P-loop_NTPase"/>
</dbReference>
<dbReference type="CDD" id="cd03225">
    <property type="entry name" value="ABC_cobalt_CbiO_domain1"/>
    <property type="match status" value="1"/>
</dbReference>
<dbReference type="PANTHER" id="PTHR43553">
    <property type="entry name" value="HEAVY METAL TRANSPORTER"/>
    <property type="match status" value="1"/>
</dbReference>
<comment type="caution">
    <text evidence="6">The sequence shown here is derived from an EMBL/GenBank/DDBJ whole genome shotgun (WGS) entry which is preliminary data.</text>
</comment>
<proteinExistence type="inferred from homology"/>
<protein>
    <submittedName>
        <fullName evidence="6">ABC transporter ATP-binding protein</fullName>
    </submittedName>
</protein>
<dbReference type="Proteomes" id="UP001230289">
    <property type="component" value="Unassembled WGS sequence"/>
</dbReference>
<evidence type="ECO:0000256" key="4">
    <source>
        <dbReference type="ARBA" id="ARBA00022840"/>
    </source>
</evidence>
<evidence type="ECO:0000259" key="5">
    <source>
        <dbReference type="PROSITE" id="PS50893"/>
    </source>
</evidence>
<comment type="similarity">
    <text evidence="1">Belongs to the ABC transporter superfamily.</text>
</comment>
<keyword evidence="3" id="KW-0547">Nucleotide-binding</keyword>
<evidence type="ECO:0000256" key="1">
    <source>
        <dbReference type="ARBA" id="ARBA00005417"/>
    </source>
</evidence>
<keyword evidence="7" id="KW-1185">Reference proteome</keyword>
<dbReference type="Pfam" id="PF00005">
    <property type="entry name" value="ABC_tran"/>
    <property type="match status" value="1"/>
</dbReference>
<evidence type="ECO:0000313" key="7">
    <source>
        <dbReference type="Proteomes" id="UP001230289"/>
    </source>
</evidence>
<name>A0ABU0XJ55_9MICO</name>
<dbReference type="RefSeq" id="WP_308490127.1">
    <property type="nucleotide sequence ID" value="NZ_JAVFCB010000009.1"/>
</dbReference>
<feature type="domain" description="ABC transporter" evidence="5">
    <location>
        <begin position="3"/>
        <end position="236"/>
    </location>
</feature>
<dbReference type="InterPro" id="IPR003593">
    <property type="entry name" value="AAA+_ATPase"/>
</dbReference>
<evidence type="ECO:0000256" key="2">
    <source>
        <dbReference type="ARBA" id="ARBA00022448"/>
    </source>
</evidence>
<dbReference type="InterPro" id="IPR050095">
    <property type="entry name" value="ECF_ABC_transporter_ATP-bd"/>
</dbReference>
<dbReference type="InterPro" id="IPR003439">
    <property type="entry name" value="ABC_transporter-like_ATP-bd"/>
</dbReference>
<dbReference type="GO" id="GO:0005524">
    <property type="term" value="F:ATP binding"/>
    <property type="evidence" value="ECO:0007669"/>
    <property type="project" value="UniProtKB-KW"/>
</dbReference>
<evidence type="ECO:0000256" key="3">
    <source>
        <dbReference type="ARBA" id="ARBA00022741"/>
    </source>
</evidence>
<dbReference type="InterPro" id="IPR015856">
    <property type="entry name" value="ABC_transpr_CbiO/EcfA_su"/>
</dbReference>